<keyword evidence="2" id="KW-0378">Hydrolase</keyword>
<dbReference type="PANTHER" id="PTHR43798">
    <property type="entry name" value="MONOACYLGLYCEROL LIPASE"/>
    <property type="match status" value="1"/>
</dbReference>
<dbReference type="PRINTS" id="PR00111">
    <property type="entry name" value="ABHYDROLASE"/>
</dbReference>
<evidence type="ECO:0000259" key="1">
    <source>
        <dbReference type="Pfam" id="PF00561"/>
    </source>
</evidence>
<accession>A0ABU2ZXB3</accession>
<feature type="domain" description="AB hydrolase-1" evidence="1">
    <location>
        <begin position="16"/>
        <end position="250"/>
    </location>
</feature>
<organism evidence="2 3">
    <name type="scientific">Thalassotalea castellviae</name>
    <dbReference type="NCBI Taxonomy" id="3075612"/>
    <lineage>
        <taxon>Bacteria</taxon>
        <taxon>Pseudomonadati</taxon>
        <taxon>Pseudomonadota</taxon>
        <taxon>Gammaproteobacteria</taxon>
        <taxon>Alteromonadales</taxon>
        <taxon>Colwelliaceae</taxon>
        <taxon>Thalassotalea</taxon>
    </lineage>
</organism>
<name>A0ABU2ZXB3_9GAMM</name>
<protein>
    <submittedName>
        <fullName evidence="2">Alpha/beta hydrolase</fullName>
    </submittedName>
</protein>
<dbReference type="EMBL" id="JAVRIF010000001">
    <property type="protein sequence ID" value="MDT0602577.1"/>
    <property type="molecule type" value="Genomic_DNA"/>
</dbReference>
<sequence length="265" mass="29181">MANMIEQGVSVSGQGPVVVFLHSSLSSSKQWANLAAQLSEHFTCINIDLLGYGNASAACEKNYNFTIETTRINTIISQVAPSEKFHLVGHSCGGAIALKIAVEQPEKLLSLSLFEPVAFHLLALSHNENHNALARDVENFAEKLASVSQQQGAEAFIDFWNGEGFFAKLPHKIQTTMIEQFTKVKLDFIGILQERYSFEALQVIQCPCLLMVGKYSKAVSHVLSQAIAQSLKHVEYKEISSGHMAPISHPNLVQPLISSFIYHVK</sequence>
<reference evidence="2 3" key="1">
    <citation type="submission" date="2023-09" db="EMBL/GenBank/DDBJ databases">
        <authorList>
            <person name="Rey-Velasco X."/>
        </authorList>
    </citation>
    <scope>NUCLEOTIDE SEQUENCE [LARGE SCALE GENOMIC DNA]</scope>
    <source>
        <strain evidence="2 3">W431</strain>
    </source>
</reference>
<proteinExistence type="predicted"/>
<dbReference type="GO" id="GO:0016787">
    <property type="term" value="F:hydrolase activity"/>
    <property type="evidence" value="ECO:0007669"/>
    <property type="project" value="UniProtKB-KW"/>
</dbReference>
<dbReference type="InterPro" id="IPR000073">
    <property type="entry name" value="AB_hydrolase_1"/>
</dbReference>
<dbReference type="SUPFAM" id="SSF53474">
    <property type="entry name" value="alpha/beta-Hydrolases"/>
    <property type="match status" value="1"/>
</dbReference>
<evidence type="ECO:0000313" key="2">
    <source>
        <dbReference type="EMBL" id="MDT0602577.1"/>
    </source>
</evidence>
<dbReference type="Pfam" id="PF00561">
    <property type="entry name" value="Abhydrolase_1"/>
    <property type="match status" value="1"/>
</dbReference>
<keyword evidence="3" id="KW-1185">Reference proteome</keyword>
<comment type="caution">
    <text evidence="2">The sequence shown here is derived from an EMBL/GenBank/DDBJ whole genome shotgun (WGS) entry which is preliminary data.</text>
</comment>
<dbReference type="Proteomes" id="UP001266357">
    <property type="component" value="Unassembled WGS sequence"/>
</dbReference>
<evidence type="ECO:0000313" key="3">
    <source>
        <dbReference type="Proteomes" id="UP001266357"/>
    </source>
</evidence>
<dbReference type="InterPro" id="IPR029058">
    <property type="entry name" value="AB_hydrolase_fold"/>
</dbReference>
<dbReference type="InterPro" id="IPR050266">
    <property type="entry name" value="AB_hydrolase_sf"/>
</dbReference>
<gene>
    <name evidence="2" type="ORF">RM573_03125</name>
</gene>
<dbReference type="RefSeq" id="WP_311577073.1">
    <property type="nucleotide sequence ID" value="NZ_JAVRIF010000001.1"/>
</dbReference>
<dbReference type="Gene3D" id="3.40.50.1820">
    <property type="entry name" value="alpha/beta hydrolase"/>
    <property type="match status" value="1"/>
</dbReference>